<dbReference type="eggNOG" id="COG1357">
    <property type="taxonomic scope" value="Bacteria"/>
</dbReference>
<feature type="domain" description="Oxidoreductase molybdopterin-binding" evidence="1">
    <location>
        <begin position="34"/>
        <end position="171"/>
    </location>
</feature>
<protein>
    <submittedName>
        <fullName evidence="2">Oxidoreductase molybdopterin binding protein</fullName>
    </submittedName>
</protein>
<sequence length="338" mass="36982">MTDPRLPCGQQWAAPGKWPLVGERWPDPALSPTELTIEGCCAFPQTITLEQIASLPPTTLTLDIHCVTRWSQKSLTFRGVLLRDLLSESQPKPSARFVAYIARSTRLHSTSMPLADALELGTLLATHVDGEPISTEHGGPLRVITPGRYFYKSLKWLMKIELLEEDRLGYWEAAAGYHNHADPWLEERYVSSSLSRADALALVTSRDLSGKELLSLDLRGHELSHLQAVAAILRNSNFNRCQLLAADFSRANLSNATFCEADLRGAQFREADLEGASFLGANLSGADLRGASLLGCTFVSGMAQPTCQIDRTTQFSATALNMLSTLEAEFIAAHALVS</sequence>
<evidence type="ECO:0000313" key="2">
    <source>
        <dbReference type="EMBL" id="ADB17330.1"/>
    </source>
</evidence>
<name>D2R6N0_PIRSD</name>
<dbReference type="KEGG" id="psl:Psta_2661"/>
<gene>
    <name evidence="2" type="ordered locus">Psta_2661</name>
</gene>
<evidence type="ECO:0000313" key="3">
    <source>
        <dbReference type="Proteomes" id="UP000001887"/>
    </source>
</evidence>
<dbReference type="OrthoDB" id="9778777at2"/>
<proteinExistence type="predicted"/>
<accession>D2R6N0</accession>
<dbReference type="AlphaFoldDB" id="D2R6N0"/>
<dbReference type="Gene3D" id="2.160.20.80">
    <property type="entry name" value="E3 ubiquitin-protein ligase SopA"/>
    <property type="match status" value="1"/>
</dbReference>
<dbReference type="Proteomes" id="UP000001887">
    <property type="component" value="Chromosome"/>
</dbReference>
<dbReference type="EMBL" id="CP001848">
    <property type="protein sequence ID" value="ADB17330.1"/>
    <property type="molecule type" value="Genomic_DNA"/>
</dbReference>
<dbReference type="InterPro" id="IPR001646">
    <property type="entry name" value="5peptide_repeat"/>
</dbReference>
<dbReference type="Pfam" id="PF00174">
    <property type="entry name" value="Oxidored_molyb"/>
    <property type="match status" value="1"/>
</dbReference>
<dbReference type="PANTHER" id="PTHR43032:SF4">
    <property type="entry name" value="OXIDOREDUCTASE MOLYBDOPTERIN-BINDING DOMAIN-CONTAINING PROTEIN"/>
    <property type="match status" value="1"/>
</dbReference>
<dbReference type="InterPro" id="IPR036374">
    <property type="entry name" value="OxRdtase_Mopterin-bd_sf"/>
</dbReference>
<dbReference type="PANTHER" id="PTHR43032">
    <property type="entry name" value="PROTEIN-METHIONINE-SULFOXIDE REDUCTASE"/>
    <property type="match status" value="1"/>
</dbReference>
<evidence type="ECO:0000259" key="1">
    <source>
        <dbReference type="Pfam" id="PF00174"/>
    </source>
</evidence>
<dbReference type="HOGENOM" id="CLU_812992_0_0_0"/>
<dbReference type="STRING" id="530564.Psta_2661"/>
<reference evidence="2 3" key="1">
    <citation type="journal article" date="2009" name="Stand. Genomic Sci.">
        <title>Complete genome sequence of Pirellula staleyi type strain (ATCC 27377).</title>
        <authorList>
            <person name="Clum A."/>
            <person name="Tindall B.J."/>
            <person name="Sikorski J."/>
            <person name="Ivanova N."/>
            <person name="Mavrommatis K."/>
            <person name="Lucas S."/>
            <person name="Glavina del Rio T."/>
            <person name="Nolan M."/>
            <person name="Chen F."/>
            <person name="Tice H."/>
            <person name="Pitluck S."/>
            <person name="Cheng J.F."/>
            <person name="Chertkov O."/>
            <person name="Brettin T."/>
            <person name="Han C."/>
            <person name="Detter J.C."/>
            <person name="Kuske C."/>
            <person name="Bruce D."/>
            <person name="Goodwin L."/>
            <person name="Ovchinikova G."/>
            <person name="Pati A."/>
            <person name="Mikhailova N."/>
            <person name="Chen A."/>
            <person name="Palaniappan K."/>
            <person name="Land M."/>
            <person name="Hauser L."/>
            <person name="Chang Y.J."/>
            <person name="Jeffries C.D."/>
            <person name="Chain P."/>
            <person name="Rohde M."/>
            <person name="Goker M."/>
            <person name="Bristow J."/>
            <person name="Eisen J.A."/>
            <person name="Markowitz V."/>
            <person name="Hugenholtz P."/>
            <person name="Kyrpides N.C."/>
            <person name="Klenk H.P."/>
            <person name="Lapidus A."/>
        </authorList>
    </citation>
    <scope>NUCLEOTIDE SEQUENCE [LARGE SCALE GENOMIC DNA]</scope>
    <source>
        <strain evidence="3">ATCC 27377 / DSM 6068 / ICPB 4128</strain>
    </source>
</reference>
<dbReference type="Pfam" id="PF13599">
    <property type="entry name" value="Pentapeptide_4"/>
    <property type="match status" value="1"/>
</dbReference>
<dbReference type="eggNOG" id="COG2041">
    <property type="taxonomic scope" value="Bacteria"/>
</dbReference>
<organism evidence="2 3">
    <name type="scientific">Pirellula staleyi (strain ATCC 27377 / DSM 6068 / ICPB 4128)</name>
    <name type="common">Pirella staleyi</name>
    <dbReference type="NCBI Taxonomy" id="530564"/>
    <lineage>
        <taxon>Bacteria</taxon>
        <taxon>Pseudomonadati</taxon>
        <taxon>Planctomycetota</taxon>
        <taxon>Planctomycetia</taxon>
        <taxon>Pirellulales</taxon>
        <taxon>Pirellulaceae</taxon>
        <taxon>Pirellula</taxon>
    </lineage>
</organism>
<dbReference type="SUPFAM" id="SSF141571">
    <property type="entry name" value="Pentapeptide repeat-like"/>
    <property type="match status" value="1"/>
</dbReference>
<dbReference type="Gene3D" id="3.90.420.10">
    <property type="entry name" value="Oxidoreductase, molybdopterin-binding domain"/>
    <property type="match status" value="1"/>
</dbReference>
<keyword evidence="3" id="KW-1185">Reference proteome</keyword>
<dbReference type="InterPro" id="IPR000572">
    <property type="entry name" value="OxRdtase_Mopterin-bd_dom"/>
</dbReference>
<dbReference type="SUPFAM" id="SSF56524">
    <property type="entry name" value="Oxidoreductase molybdopterin-binding domain"/>
    <property type="match status" value="1"/>
</dbReference>